<dbReference type="EC" id="2.7.7.49" evidence="1"/>
<evidence type="ECO:0000256" key="1">
    <source>
        <dbReference type="ARBA" id="ARBA00012493"/>
    </source>
</evidence>
<dbReference type="GO" id="GO:0005634">
    <property type="term" value="C:nucleus"/>
    <property type="evidence" value="ECO:0007669"/>
    <property type="project" value="UniProtKB-ARBA"/>
</dbReference>
<dbReference type="PROSITE" id="PS50878">
    <property type="entry name" value="RT_POL"/>
    <property type="match status" value="1"/>
</dbReference>
<dbReference type="Pfam" id="PF00078">
    <property type="entry name" value="RVT_1"/>
    <property type="match status" value="1"/>
</dbReference>
<dbReference type="GO" id="GO:0003676">
    <property type="term" value="F:nucleic acid binding"/>
    <property type="evidence" value="ECO:0007669"/>
    <property type="project" value="InterPro"/>
</dbReference>
<keyword evidence="5" id="KW-0255">Endonuclease</keyword>
<dbReference type="CDD" id="cd01647">
    <property type="entry name" value="RT_LTR"/>
    <property type="match status" value="1"/>
</dbReference>
<dbReference type="InterPro" id="IPR041373">
    <property type="entry name" value="RT_RNaseH"/>
</dbReference>
<dbReference type="InterPro" id="IPR012337">
    <property type="entry name" value="RNaseH-like_sf"/>
</dbReference>
<proteinExistence type="predicted"/>
<evidence type="ECO:0000256" key="3">
    <source>
        <dbReference type="ARBA" id="ARBA00022695"/>
    </source>
</evidence>
<dbReference type="VEuPathDB" id="MicrosporidiaDB:ECANGB1_1825"/>
<dbReference type="CDD" id="cd00303">
    <property type="entry name" value="retropepsin_like"/>
    <property type="match status" value="1"/>
</dbReference>
<evidence type="ECO:0000256" key="7">
    <source>
        <dbReference type="ARBA" id="ARBA00022918"/>
    </source>
</evidence>
<dbReference type="InterPro" id="IPR001584">
    <property type="entry name" value="Integrase_cat-core"/>
</dbReference>
<dbReference type="Gene3D" id="3.30.70.270">
    <property type="match status" value="2"/>
</dbReference>
<evidence type="ECO:0000256" key="2">
    <source>
        <dbReference type="ARBA" id="ARBA00022679"/>
    </source>
</evidence>
<keyword evidence="7" id="KW-0695">RNA-directed DNA polymerase</keyword>
<dbReference type="Pfam" id="PF13650">
    <property type="entry name" value="Asp_protease_2"/>
    <property type="match status" value="1"/>
</dbReference>
<evidence type="ECO:0000256" key="4">
    <source>
        <dbReference type="ARBA" id="ARBA00022722"/>
    </source>
</evidence>
<gene>
    <name evidence="11" type="primary">YI31B</name>
    <name evidence="11" type="ORF">ECANGB1_1825</name>
</gene>
<dbReference type="InterPro" id="IPR000477">
    <property type="entry name" value="RT_dom"/>
</dbReference>
<comment type="caution">
    <text evidence="11">The sequence shown here is derived from an EMBL/GenBank/DDBJ whole genome shotgun (WGS) entry which is preliminary data.</text>
</comment>
<feature type="domain" description="Reverse transcriptase" evidence="9">
    <location>
        <begin position="371"/>
        <end position="548"/>
    </location>
</feature>
<accession>A0A1Y1S652</accession>
<dbReference type="InterPro" id="IPR043128">
    <property type="entry name" value="Rev_trsase/Diguanyl_cyclase"/>
</dbReference>
<evidence type="ECO:0000256" key="8">
    <source>
        <dbReference type="SAM" id="MobiDB-lite"/>
    </source>
</evidence>
<dbReference type="InterPro" id="IPR041588">
    <property type="entry name" value="Integrase_H2C2"/>
</dbReference>
<dbReference type="CDD" id="cd09274">
    <property type="entry name" value="RNase_HI_RT_Ty3"/>
    <property type="match status" value="1"/>
</dbReference>
<dbReference type="Gene3D" id="2.40.70.10">
    <property type="entry name" value="Acid Proteases"/>
    <property type="match status" value="1"/>
</dbReference>
<dbReference type="SUPFAM" id="SSF50630">
    <property type="entry name" value="Acid proteases"/>
    <property type="match status" value="1"/>
</dbReference>
<evidence type="ECO:0000256" key="6">
    <source>
        <dbReference type="ARBA" id="ARBA00022801"/>
    </source>
</evidence>
<dbReference type="GO" id="GO:0016787">
    <property type="term" value="F:hydrolase activity"/>
    <property type="evidence" value="ECO:0007669"/>
    <property type="project" value="UniProtKB-KW"/>
</dbReference>
<protein>
    <recommendedName>
        <fullName evidence="1">RNA-directed DNA polymerase</fullName>
        <ecNumber evidence="1">2.7.7.49</ecNumber>
    </recommendedName>
</protein>
<dbReference type="SUPFAM" id="SSF56672">
    <property type="entry name" value="DNA/RNA polymerases"/>
    <property type="match status" value="1"/>
</dbReference>
<feature type="compositionally biased region" description="Basic and acidic residues" evidence="8">
    <location>
        <begin position="137"/>
        <end position="157"/>
    </location>
</feature>
<reference evidence="11 12" key="1">
    <citation type="journal article" date="2017" name="Environ. Microbiol.">
        <title>Decay of the glycolytic pathway and adaptation to intranuclear parasitism within Enterocytozoonidae microsporidia.</title>
        <authorList>
            <person name="Wiredu Boakye D."/>
            <person name="Jaroenlak P."/>
            <person name="Prachumwat A."/>
            <person name="Williams T.A."/>
            <person name="Bateman K.S."/>
            <person name="Itsathitphaisarn O."/>
            <person name="Sritunyalucksana K."/>
            <person name="Paszkiewicz K.H."/>
            <person name="Moore K.A."/>
            <person name="Stentiford G.D."/>
            <person name="Williams B.A."/>
        </authorList>
    </citation>
    <scope>NUCLEOTIDE SEQUENCE [LARGE SCALE GENOMIC DNA]</scope>
    <source>
        <strain evidence="11 12">GB1</strain>
    </source>
</reference>
<evidence type="ECO:0000259" key="9">
    <source>
        <dbReference type="PROSITE" id="PS50878"/>
    </source>
</evidence>
<dbReference type="Pfam" id="PF17917">
    <property type="entry name" value="RT_RNaseH"/>
    <property type="match status" value="1"/>
</dbReference>
<name>A0A1Y1S652_9MICR</name>
<dbReference type="Pfam" id="PF00665">
    <property type="entry name" value="rve"/>
    <property type="match status" value="1"/>
</dbReference>
<keyword evidence="6" id="KW-0378">Hydrolase</keyword>
<evidence type="ECO:0000313" key="12">
    <source>
        <dbReference type="Proteomes" id="UP000192639"/>
    </source>
</evidence>
<organism evidence="11 12">
    <name type="scientific">Enterospora canceri</name>
    <dbReference type="NCBI Taxonomy" id="1081671"/>
    <lineage>
        <taxon>Eukaryota</taxon>
        <taxon>Fungi</taxon>
        <taxon>Fungi incertae sedis</taxon>
        <taxon>Microsporidia</taxon>
        <taxon>Enterocytozoonidae</taxon>
        <taxon>Enterospora</taxon>
    </lineage>
</organism>
<dbReference type="InterPro" id="IPR021109">
    <property type="entry name" value="Peptidase_aspartic_dom_sf"/>
</dbReference>
<evidence type="ECO:0000259" key="10">
    <source>
        <dbReference type="PROSITE" id="PS50994"/>
    </source>
</evidence>
<dbReference type="InterPro" id="IPR050951">
    <property type="entry name" value="Retrovirus_Pol_polyprotein"/>
</dbReference>
<dbReference type="PANTHER" id="PTHR37984">
    <property type="entry name" value="PROTEIN CBG26694"/>
    <property type="match status" value="1"/>
</dbReference>
<dbReference type="AlphaFoldDB" id="A0A1Y1S652"/>
<dbReference type="Gene3D" id="3.10.10.10">
    <property type="entry name" value="HIV Type 1 Reverse Transcriptase, subunit A, domain 1"/>
    <property type="match status" value="1"/>
</dbReference>
<keyword evidence="2" id="KW-0808">Transferase</keyword>
<sequence length="1144" mass="131201">MIGYTYNQHTFAKLLRRLEDMRCSSFYDIQEYREEHLRIIERCDACISAPRKLSDYEKEELFVGGLTTWMRDEWIRAGNQDMEVKIGIIAQLERHRAKGFEQKGTTYKEVKKYCPKHKSYTHSARECFSEGCGRTQGHADKDKSSSQSQNKEKRNSKETLGMILERRTECRKLEVMGNHNGQELRIVLDTGTRLSYINRDVKERMKLEGKPREGLIHMANGKEETIKEGVDIRLSFTEVPHTEYKVKALVMHNLFGELVLGLDFMCNNEVRMDLKNGIVVLDGYELDILEFRKGTEASPEDLLVDRLGGIEQEETLDSIVEEFKGKNPAVGLFSGVEHKIQLPTTTPIQCKPYPLPYRVEEELKQQVEELIRLGIVEKSTGKYASPSFAVVKKNSSLRLVTDFRKLNAITVKETFPFPNVKDQLVGLKDATVFTQIDLDKGFYQIKLAKQDKHKTGFVLPFGHFQYRRVPFGMANSPRSFQRAMEEMIGDLEFVKIFVDDILVFSRNTEEHSKHVRTVLTRLNENGVKVNFAKSNFGQKTVEYLGMKISGEGIRANGEKAALARTLSPPHNVKECRRLLGLLNWFRDFVPKLSERIAPISNKTRKEEKPFKWTEDDERIRQGILKEIEQETMLHHVDLNRSFTLFTDASEKGISGVLMQTGKIVGVFSRKLHDSELHYTIVEKELYAIVKALEHFKKMVWGTPVTVKTDSRNVSCMKEGTSTRIGRWNMLLNDYNLRVEHIEGGKNSLADYYSREGVYGLMEKHQGHEASNELLRILAAHQSTHEEFIKYQLEETNEKGVFNDKLGRRHVPDAARLAVLEQVHRQTMHGGENRMRYSIDRYLHIGELQQGLKQVNSECEECLRNKVKRTNYGAVHTGITGFRHNEVISTDLIGPYNKKSEGSVRKIWILVVIDLFSRYVHLSKVEKIDGITIGKGLENGWIKKFGPPKKILTDNGLGYSSKEVQQVYARHGIERLHLSPYNPQGNGIAERINQLVGLGMRIHRSQPIGRTLRTIAEGLNNSYSRTTGWSANEMVYQYSPFNLTQKEISINQGEVRKRIQKAKVASMEQQNKTRVTSHEWRLGDTVMLKTTGMNGKLGERQSGPYTVIGLGAQGTALQVENQRVRRWVNQRLALPVRRYDVVKGS</sequence>
<dbReference type="PROSITE" id="PS50994">
    <property type="entry name" value="INTEGRASE"/>
    <property type="match status" value="1"/>
</dbReference>
<keyword evidence="12" id="KW-1185">Reference proteome</keyword>
<dbReference type="GO" id="GO:0004519">
    <property type="term" value="F:endonuclease activity"/>
    <property type="evidence" value="ECO:0007669"/>
    <property type="project" value="UniProtKB-KW"/>
</dbReference>
<dbReference type="PANTHER" id="PTHR37984:SF5">
    <property type="entry name" value="PROTEIN NYNRIN-LIKE"/>
    <property type="match status" value="1"/>
</dbReference>
<dbReference type="Gene3D" id="3.30.420.10">
    <property type="entry name" value="Ribonuclease H-like superfamily/Ribonuclease H"/>
    <property type="match status" value="1"/>
</dbReference>
<evidence type="ECO:0000256" key="5">
    <source>
        <dbReference type="ARBA" id="ARBA00022759"/>
    </source>
</evidence>
<dbReference type="InterPro" id="IPR043502">
    <property type="entry name" value="DNA/RNA_pol_sf"/>
</dbReference>
<dbReference type="Gene3D" id="1.10.340.70">
    <property type="match status" value="1"/>
</dbReference>
<evidence type="ECO:0000313" key="11">
    <source>
        <dbReference type="EMBL" id="ORD93650.1"/>
    </source>
</evidence>
<dbReference type="Pfam" id="PF17921">
    <property type="entry name" value="Integrase_H2C2"/>
    <property type="match status" value="1"/>
</dbReference>
<feature type="region of interest" description="Disordered" evidence="8">
    <location>
        <begin position="132"/>
        <end position="160"/>
    </location>
</feature>
<dbReference type="OrthoDB" id="2194544at2759"/>
<keyword evidence="3" id="KW-0548">Nucleotidyltransferase</keyword>
<dbReference type="Proteomes" id="UP000192639">
    <property type="component" value="Unassembled WGS sequence"/>
</dbReference>
<dbReference type="GO" id="GO:0015074">
    <property type="term" value="P:DNA integration"/>
    <property type="evidence" value="ECO:0007669"/>
    <property type="project" value="InterPro"/>
</dbReference>
<dbReference type="EMBL" id="LWDP01000059">
    <property type="protein sequence ID" value="ORD93650.1"/>
    <property type="molecule type" value="Genomic_DNA"/>
</dbReference>
<keyword evidence="4" id="KW-0540">Nuclease</keyword>
<dbReference type="InterPro" id="IPR036397">
    <property type="entry name" value="RNaseH_sf"/>
</dbReference>
<dbReference type="GO" id="GO:0003964">
    <property type="term" value="F:RNA-directed DNA polymerase activity"/>
    <property type="evidence" value="ECO:0007669"/>
    <property type="project" value="UniProtKB-KW"/>
</dbReference>
<dbReference type="SUPFAM" id="SSF53098">
    <property type="entry name" value="Ribonuclease H-like"/>
    <property type="match status" value="1"/>
</dbReference>
<feature type="domain" description="Integrase catalytic" evidence="10">
    <location>
        <begin position="879"/>
        <end position="1047"/>
    </location>
</feature>